<keyword evidence="2" id="KW-1185">Reference proteome</keyword>
<evidence type="ECO:0000313" key="2">
    <source>
        <dbReference type="Proteomes" id="UP001464378"/>
    </source>
</evidence>
<reference evidence="1 2" key="1">
    <citation type="submission" date="2024-03" db="EMBL/GenBank/DDBJ databases">
        <title>Human intestinal bacterial collection.</title>
        <authorList>
            <person name="Pauvert C."/>
            <person name="Hitch T.C.A."/>
            <person name="Clavel T."/>
        </authorList>
    </citation>
    <scope>NUCLEOTIDE SEQUENCE [LARGE SCALE GENOMIC DNA]</scope>
    <source>
        <strain evidence="1 2">CLA-AP-H29</strain>
    </source>
</reference>
<dbReference type="RefSeq" id="WP_349230893.1">
    <property type="nucleotide sequence ID" value="NZ_JBBMFK010000003.1"/>
</dbReference>
<accession>A0ABV1E797</accession>
<gene>
    <name evidence="1" type="ORF">WMO64_02480</name>
</gene>
<dbReference type="Proteomes" id="UP001464378">
    <property type="component" value="Unassembled WGS sequence"/>
</dbReference>
<organism evidence="1 2">
    <name type="scientific">Pseudoflavonifractor intestinihominis</name>
    <dbReference type="NCBI Taxonomy" id="3133171"/>
    <lineage>
        <taxon>Bacteria</taxon>
        <taxon>Bacillati</taxon>
        <taxon>Bacillota</taxon>
        <taxon>Clostridia</taxon>
        <taxon>Eubacteriales</taxon>
        <taxon>Oscillospiraceae</taxon>
        <taxon>Pseudoflavonifractor</taxon>
    </lineage>
</organism>
<sequence>MPNLSTTTWVDEKTTSLQEVERLLTSPHDDERSSTSLSYINWNVEKSLEHDCTLKFNGKETTFNCFRYSFEQFSVGMEDDKVKKEGYIIPYLCNDKIRYIVTRNTGAMTMLRKLLAYSGKNEIKKSPLNLTDDLFVWLISKVYKGENIFVSESEDLQNLTIDSIRGIKGDTEDLLTKVSAVGESVINIISTLSFLLESQNLNQIKLAINYGKHENIDMALSIKNVVSCDFIRYQGEYLSFENEDERIATLFVMLYMEILPIIIQTYVSEIENNQWGGGKSVDFLKQVAEDLSGKVKKRVEDLTNESNQFYHSLKGDSMETE</sequence>
<evidence type="ECO:0000313" key="1">
    <source>
        <dbReference type="EMBL" id="MEQ2442331.1"/>
    </source>
</evidence>
<name>A0ABV1E797_9FIRM</name>
<dbReference type="EMBL" id="JBBMFK010000003">
    <property type="protein sequence ID" value="MEQ2442331.1"/>
    <property type="molecule type" value="Genomic_DNA"/>
</dbReference>
<protein>
    <submittedName>
        <fullName evidence="1">Uncharacterized protein</fullName>
    </submittedName>
</protein>
<proteinExistence type="predicted"/>
<comment type="caution">
    <text evidence="1">The sequence shown here is derived from an EMBL/GenBank/DDBJ whole genome shotgun (WGS) entry which is preliminary data.</text>
</comment>